<reference evidence="8 9" key="1">
    <citation type="submission" date="2019-05" db="EMBL/GenBank/DDBJ databases">
        <authorList>
            <person name="Pankratov T."/>
            <person name="Grouzdev D."/>
        </authorList>
    </citation>
    <scope>NUCLEOTIDE SEQUENCE [LARGE SCALE GENOMIC DNA]</scope>
    <source>
        <strain evidence="8 9">KEBCLARHB70R</strain>
    </source>
</reference>
<dbReference type="PROSITE" id="PS50111">
    <property type="entry name" value="CHEMOTAXIS_TRANSDUC_2"/>
    <property type="match status" value="1"/>
</dbReference>
<dbReference type="PROSITE" id="PS50885">
    <property type="entry name" value="HAMP"/>
    <property type="match status" value="1"/>
</dbReference>
<comment type="caution">
    <text evidence="8">The sequence shown here is derived from an EMBL/GenBank/DDBJ whole genome shotgun (WGS) entry which is preliminary data.</text>
</comment>
<dbReference type="Proteomes" id="UP000305654">
    <property type="component" value="Unassembled WGS sequence"/>
</dbReference>
<keyword evidence="1 3" id="KW-0807">Transducer</keyword>
<dbReference type="Pfam" id="PF00672">
    <property type="entry name" value="HAMP"/>
    <property type="match status" value="1"/>
</dbReference>
<dbReference type="Pfam" id="PF07238">
    <property type="entry name" value="PilZ"/>
    <property type="match status" value="1"/>
</dbReference>
<accession>A0A5R9J973</accession>
<organism evidence="8 9">
    <name type="scientific">Lichenicoccus roseus</name>
    <dbReference type="NCBI Taxonomy" id="2683649"/>
    <lineage>
        <taxon>Bacteria</taxon>
        <taxon>Pseudomonadati</taxon>
        <taxon>Pseudomonadota</taxon>
        <taxon>Alphaproteobacteria</taxon>
        <taxon>Acetobacterales</taxon>
        <taxon>Acetobacteraceae</taxon>
        <taxon>Lichenicoccus</taxon>
    </lineage>
</organism>
<feature type="domain" description="HAMP" evidence="7">
    <location>
        <begin position="314"/>
        <end position="367"/>
    </location>
</feature>
<dbReference type="GO" id="GO:0016020">
    <property type="term" value="C:membrane"/>
    <property type="evidence" value="ECO:0007669"/>
    <property type="project" value="InterPro"/>
</dbReference>
<proteinExistence type="inferred from homology"/>
<evidence type="ECO:0000313" key="9">
    <source>
        <dbReference type="Proteomes" id="UP000305654"/>
    </source>
</evidence>
<dbReference type="InterPro" id="IPR003660">
    <property type="entry name" value="HAMP_dom"/>
</dbReference>
<dbReference type="SUPFAM" id="SSF141371">
    <property type="entry name" value="PilZ domain-like"/>
    <property type="match status" value="1"/>
</dbReference>
<dbReference type="SUPFAM" id="SSF58104">
    <property type="entry name" value="Methyl-accepting chemotaxis protein (MCP) signaling domain"/>
    <property type="match status" value="1"/>
</dbReference>
<gene>
    <name evidence="8" type="ORF">FE263_02620</name>
</gene>
<evidence type="ECO:0000256" key="2">
    <source>
        <dbReference type="ARBA" id="ARBA00029447"/>
    </source>
</evidence>
<feature type="transmembrane region" description="Helical" evidence="5">
    <location>
        <begin position="12"/>
        <end position="33"/>
    </location>
</feature>
<dbReference type="RefSeq" id="WP_138324375.1">
    <property type="nucleotide sequence ID" value="NZ_VCDI01000001.1"/>
</dbReference>
<feature type="domain" description="Methyl-accepting transducer" evidence="6">
    <location>
        <begin position="407"/>
        <end position="629"/>
    </location>
</feature>
<keyword evidence="5" id="KW-0472">Membrane</keyword>
<evidence type="ECO:0000259" key="6">
    <source>
        <dbReference type="PROSITE" id="PS50111"/>
    </source>
</evidence>
<feature type="transmembrane region" description="Helical" evidence="5">
    <location>
        <begin position="295"/>
        <end position="317"/>
    </location>
</feature>
<evidence type="ECO:0000256" key="4">
    <source>
        <dbReference type="SAM" id="MobiDB-lite"/>
    </source>
</evidence>
<keyword evidence="5" id="KW-1133">Transmembrane helix</keyword>
<dbReference type="PANTHER" id="PTHR32089:SF112">
    <property type="entry name" value="LYSOZYME-LIKE PROTEIN-RELATED"/>
    <property type="match status" value="1"/>
</dbReference>
<evidence type="ECO:0000256" key="1">
    <source>
        <dbReference type="ARBA" id="ARBA00023224"/>
    </source>
</evidence>
<dbReference type="GO" id="GO:0007165">
    <property type="term" value="P:signal transduction"/>
    <property type="evidence" value="ECO:0007669"/>
    <property type="project" value="UniProtKB-KW"/>
</dbReference>
<dbReference type="EMBL" id="VCDI01000001">
    <property type="protein sequence ID" value="TLU74122.1"/>
    <property type="molecule type" value="Genomic_DNA"/>
</dbReference>
<evidence type="ECO:0000313" key="8">
    <source>
        <dbReference type="EMBL" id="TLU74122.1"/>
    </source>
</evidence>
<dbReference type="InterPro" id="IPR004089">
    <property type="entry name" value="MCPsignal_dom"/>
</dbReference>
<sequence>MINRLPLSARIFLGFGLLIVLLLGIAGYGSYGLSNVAEEIDKMDGIAGNANRMQELSLRMETIRRGLAEYRIDANAGTLHEVTASEARATELLTKSARFTLSEKRRALFNGMIGQLQAMAARQDRFAASLAAATVARRAAVSDDLSARGALGRLAAAGMVPPATVPVAEARLALLGVESGGMRVLAEAARVPASAFDRQAADTARMLAGLTAGTSADGNAALRALALSLAAYARDVDAANAAMSDASTIFTTGLQPTMRVMQTTSEKALGKLLLGFNEVNQRASATASRTLVDQLGLSAAATVIGIILALVIARTIIRPVRGMTAAMARLAGGDTTGEIPGRNFTDVIGEMARAVGVFQRQAIENANFARLRAEEQKGKERRQQAMDMHTQDFGTSVSGVMDHFMAAASAMRQAASEVAGGAQKTRDSTSSTALGARASSQDLNSVAAATEQMSANIDQMSGQVATVMRSVRSAVERAGETDAKVASLSDAGERIGDVVKLIRGIAAQTNLLALNATIEAARAGEAGRGFAVVASEVKALAAQTAQATDQISAQVGAIRMATGDAVAAVQQVGAAIGEVDIAATAIAAAVQEQAAATREITRNVQMVTVTTAAAAGAMEGVLGVVEVTEASSRNALQASEEVGRTAETLRTEVSDFLTAISKGGEDERRLYERIDGRGVTGSLQVTGRPGISATIVDISRGGLQLRVTSDCPLGSDGHVTLPDGTRIACRIARSGRDLLGLAFRQDAASLAVIDRMLAGFGSMAPGRLAA</sequence>
<evidence type="ECO:0000259" key="7">
    <source>
        <dbReference type="PROSITE" id="PS50885"/>
    </source>
</evidence>
<keyword evidence="5" id="KW-0812">Transmembrane</keyword>
<dbReference type="AlphaFoldDB" id="A0A5R9J973"/>
<dbReference type="Pfam" id="PF00015">
    <property type="entry name" value="MCPsignal"/>
    <property type="match status" value="1"/>
</dbReference>
<dbReference type="PANTHER" id="PTHR32089">
    <property type="entry name" value="METHYL-ACCEPTING CHEMOTAXIS PROTEIN MCPB"/>
    <property type="match status" value="1"/>
</dbReference>
<feature type="region of interest" description="Disordered" evidence="4">
    <location>
        <begin position="417"/>
        <end position="441"/>
    </location>
</feature>
<name>A0A5R9J973_9PROT</name>
<dbReference type="Gene3D" id="6.10.340.10">
    <property type="match status" value="1"/>
</dbReference>
<evidence type="ECO:0000256" key="3">
    <source>
        <dbReference type="PROSITE-ProRule" id="PRU00284"/>
    </source>
</evidence>
<dbReference type="OrthoDB" id="3378718at2"/>
<protein>
    <submittedName>
        <fullName evidence="8">Methyl-accepting chemotaxis protein</fullName>
    </submittedName>
</protein>
<keyword evidence="9" id="KW-1185">Reference proteome</keyword>
<feature type="compositionally biased region" description="Polar residues" evidence="4">
    <location>
        <begin position="428"/>
        <end position="441"/>
    </location>
</feature>
<dbReference type="Gene3D" id="1.10.287.950">
    <property type="entry name" value="Methyl-accepting chemotaxis protein"/>
    <property type="match status" value="1"/>
</dbReference>
<dbReference type="InterPro" id="IPR009875">
    <property type="entry name" value="PilZ_domain"/>
</dbReference>
<comment type="similarity">
    <text evidence="2">Belongs to the methyl-accepting chemotaxis (MCP) protein family.</text>
</comment>
<dbReference type="SMART" id="SM00283">
    <property type="entry name" value="MA"/>
    <property type="match status" value="1"/>
</dbReference>
<dbReference type="GO" id="GO:0035438">
    <property type="term" value="F:cyclic-di-GMP binding"/>
    <property type="evidence" value="ECO:0007669"/>
    <property type="project" value="InterPro"/>
</dbReference>
<dbReference type="SMART" id="SM00304">
    <property type="entry name" value="HAMP"/>
    <property type="match status" value="1"/>
</dbReference>
<evidence type="ECO:0000256" key="5">
    <source>
        <dbReference type="SAM" id="Phobius"/>
    </source>
</evidence>